<accession>A0A1Y2LN03</accession>
<keyword evidence="1" id="KW-1133">Transmembrane helix</keyword>
<feature type="transmembrane region" description="Helical" evidence="1">
    <location>
        <begin position="236"/>
        <end position="257"/>
    </location>
</feature>
<evidence type="ECO:0000313" key="2">
    <source>
        <dbReference type="EMBL" id="OSS45354.1"/>
    </source>
</evidence>
<evidence type="ECO:0000313" key="3">
    <source>
        <dbReference type="Proteomes" id="UP000193240"/>
    </source>
</evidence>
<keyword evidence="1" id="KW-0812">Transmembrane</keyword>
<dbReference type="Proteomes" id="UP000193240">
    <property type="component" value="Unassembled WGS sequence"/>
</dbReference>
<organism evidence="2 3">
    <name type="scientific">Epicoccum nigrum</name>
    <name type="common">Soil fungus</name>
    <name type="synonym">Epicoccum purpurascens</name>
    <dbReference type="NCBI Taxonomy" id="105696"/>
    <lineage>
        <taxon>Eukaryota</taxon>
        <taxon>Fungi</taxon>
        <taxon>Dikarya</taxon>
        <taxon>Ascomycota</taxon>
        <taxon>Pezizomycotina</taxon>
        <taxon>Dothideomycetes</taxon>
        <taxon>Pleosporomycetidae</taxon>
        <taxon>Pleosporales</taxon>
        <taxon>Pleosporineae</taxon>
        <taxon>Didymellaceae</taxon>
        <taxon>Epicoccum</taxon>
    </lineage>
</organism>
<proteinExistence type="predicted"/>
<feature type="transmembrane region" description="Helical" evidence="1">
    <location>
        <begin position="269"/>
        <end position="291"/>
    </location>
</feature>
<protein>
    <submittedName>
        <fullName evidence="2">Uncharacterized protein</fullName>
    </submittedName>
</protein>
<dbReference type="InParanoid" id="A0A1Y2LN03"/>
<name>A0A1Y2LN03_EPING</name>
<feature type="transmembrane region" description="Helical" evidence="1">
    <location>
        <begin position="167"/>
        <end position="194"/>
    </location>
</feature>
<dbReference type="EMBL" id="KZ107854">
    <property type="protein sequence ID" value="OSS45354.1"/>
    <property type="molecule type" value="Genomic_DNA"/>
</dbReference>
<gene>
    <name evidence="2" type="ORF">B5807_10196</name>
</gene>
<feature type="transmembrane region" description="Helical" evidence="1">
    <location>
        <begin position="360"/>
        <end position="381"/>
    </location>
</feature>
<sequence>MHYADFRICRSRGRNMVLEVVPYRSLSPFLGYLQSVLHSLRWRSTHHTAPTQAAVTITKSRCRYSDSIHNGPYTANSQLSRENEIHSLGCKKRPICRDGLVLSSFPASTILSHLFSGGWVSYVHGAPSTWQGSFVVRRPMPALRGGLMLPKQKAFRYFKMGLTWPHLLLILNISIAFFSLALVAIAPAVIYLTAHGSHRMNQSWGEDIYQWYRGPSSDMENASFVRLTYLSANEPLIYTAAAISILAGLTGISGVFLKQKSAKPLFRKSTLVLQAIPGTVAFLLTFIGFVYTQVVYDTDNNGQCNWESGYNTGTVFKCTREQAACNIVGYFVYTKDIRYVGPLYDTKREICGETQTGRHLVAPLFVASVLLCACAVAKVFVEKRESRFTETADERVDRLARQEE</sequence>
<dbReference type="AlphaFoldDB" id="A0A1Y2LN03"/>
<keyword evidence="3" id="KW-1185">Reference proteome</keyword>
<keyword evidence="1" id="KW-0472">Membrane</keyword>
<evidence type="ECO:0000256" key="1">
    <source>
        <dbReference type="SAM" id="Phobius"/>
    </source>
</evidence>
<reference evidence="2 3" key="1">
    <citation type="journal article" date="2017" name="Genome Announc.">
        <title>Genome sequence of the saprophytic ascomycete Epicoccum nigrum ICMP 19927 strain isolated from New Zealand.</title>
        <authorList>
            <person name="Fokin M."/>
            <person name="Fleetwood D."/>
            <person name="Weir B.S."/>
            <person name="Villas-Boas S.G."/>
        </authorList>
    </citation>
    <scope>NUCLEOTIDE SEQUENCE [LARGE SCALE GENOMIC DNA]</scope>
    <source>
        <strain evidence="2 3">ICMP 19927</strain>
    </source>
</reference>